<dbReference type="Proteomes" id="UP001210865">
    <property type="component" value="Chromosome"/>
</dbReference>
<dbReference type="EMBL" id="CP115174">
    <property type="protein sequence ID" value="WBO21302.1"/>
    <property type="molecule type" value="Genomic_DNA"/>
</dbReference>
<evidence type="ECO:0000313" key="4">
    <source>
        <dbReference type="Proteomes" id="UP001210865"/>
    </source>
</evidence>
<dbReference type="SUPFAM" id="SSF111369">
    <property type="entry name" value="HlyD-like secretion proteins"/>
    <property type="match status" value="1"/>
</dbReference>
<feature type="chain" id="PRO_5046289894" evidence="2">
    <location>
        <begin position="28"/>
        <end position="358"/>
    </location>
</feature>
<keyword evidence="4" id="KW-1185">Reference proteome</keyword>
<dbReference type="Gene3D" id="2.40.420.20">
    <property type="match status" value="1"/>
</dbReference>
<dbReference type="PROSITE" id="PS51257">
    <property type="entry name" value="PROKAR_LIPOPROTEIN"/>
    <property type="match status" value="1"/>
</dbReference>
<gene>
    <name evidence="3" type="ORF">PBT88_14035</name>
</gene>
<accession>A0ABY7NJ82</accession>
<evidence type="ECO:0000313" key="3">
    <source>
        <dbReference type="EMBL" id="WBO21302.1"/>
    </source>
</evidence>
<dbReference type="Gene3D" id="1.10.287.470">
    <property type="entry name" value="Helix hairpin bin"/>
    <property type="match status" value="1"/>
</dbReference>
<dbReference type="PANTHER" id="PTHR30469:SF33">
    <property type="entry name" value="SLR1207 PROTEIN"/>
    <property type="match status" value="1"/>
</dbReference>
<dbReference type="Gene3D" id="2.40.50.100">
    <property type="match status" value="1"/>
</dbReference>
<dbReference type="Gene3D" id="2.40.30.170">
    <property type="match status" value="1"/>
</dbReference>
<reference evidence="3 4" key="1">
    <citation type="submission" date="2022-12" db="EMBL/GenBank/DDBJ databases">
        <title>Sphingomonas abieness sp. nov., an endophytic bacterium isolated from Abies koreana.</title>
        <authorList>
            <person name="Jiang L."/>
            <person name="Lee J."/>
        </authorList>
    </citation>
    <scope>NUCLEOTIDE SEQUENCE [LARGE SCALE GENOMIC DNA]</scope>
    <source>
        <strain evidence="4">PAMB 00755</strain>
    </source>
</reference>
<evidence type="ECO:0000256" key="2">
    <source>
        <dbReference type="SAM" id="SignalP"/>
    </source>
</evidence>
<dbReference type="InterPro" id="IPR006143">
    <property type="entry name" value="RND_pump_MFP"/>
</dbReference>
<dbReference type="PANTHER" id="PTHR30469">
    <property type="entry name" value="MULTIDRUG RESISTANCE PROTEIN MDTA"/>
    <property type="match status" value="1"/>
</dbReference>
<name>A0ABY7NJ82_9SPHN</name>
<sequence length="358" mass="36137">MNPPRTRRTIGAGASAAFTCASLLLLAGCGSGDQAAAPAPTVMVTTVAPRQGQVTRWLTAYGSATPSLDGSQTLSVAQPGQVASLAVTPGASVSAGQELLHFAVAPSTLASYEAAATTLASASKQRDTTAQLLAQQLATRDQLTQAEKAVADAQAALTALRREGAGQGIHILRAPFDGIVTAIPVAQGDRTLAGAALVTVARKGAIIVTVGIDPALRPSLRVGQAARLAGLADQADTAAPIAGSILRIDGQLNPTTRLVDVDLRFPAGAILAGQAVRADIAAGQDSGWVVPHDAVVTGGQDSANVFQIVAGKAHAVPVQLIQTDARQDVVSGAIDARRPLIVGGAYQVADGDAVRSTR</sequence>
<organism evidence="3 4">
    <name type="scientific">Sphingomonas abietis</name>
    <dbReference type="NCBI Taxonomy" id="3012344"/>
    <lineage>
        <taxon>Bacteria</taxon>
        <taxon>Pseudomonadati</taxon>
        <taxon>Pseudomonadota</taxon>
        <taxon>Alphaproteobacteria</taxon>
        <taxon>Sphingomonadales</taxon>
        <taxon>Sphingomonadaceae</taxon>
        <taxon>Sphingomonas</taxon>
    </lineage>
</organism>
<keyword evidence="2" id="KW-0732">Signal</keyword>
<feature type="signal peptide" evidence="2">
    <location>
        <begin position="1"/>
        <end position="27"/>
    </location>
</feature>
<proteinExistence type="inferred from homology"/>
<comment type="similarity">
    <text evidence="1">Belongs to the membrane fusion protein (MFP) (TC 8.A.1) family.</text>
</comment>
<protein>
    <submittedName>
        <fullName evidence="3">Efflux RND transporter periplasmic adaptor subunit</fullName>
    </submittedName>
</protein>
<dbReference type="NCBIfam" id="TIGR01730">
    <property type="entry name" value="RND_mfp"/>
    <property type="match status" value="1"/>
</dbReference>
<evidence type="ECO:0000256" key="1">
    <source>
        <dbReference type="ARBA" id="ARBA00009477"/>
    </source>
</evidence>
<dbReference type="RefSeq" id="WP_270075951.1">
    <property type="nucleotide sequence ID" value="NZ_CP115174.1"/>
</dbReference>